<evidence type="ECO:0000256" key="6">
    <source>
        <dbReference type="ARBA" id="ARBA00023180"/>
    </source>
</evidence>
<sequence>MQVVVQVMVLVVVGVVLIAGTLIFQLCFSSVFDKMLSNKLLLVPGSNTLESFKSPPVPIFMQFWLFNVTNSEAVLEGAVPVLQQVGPYTYEEKQQKYDLIFHDQEGSVTYLQNKTFYFREDLSEGHKENDQVTTINAVMMSLGAKLEALSSALRVPIEIWFVRFDVKPFVTKSVGELLFHGYDEPLLKQLASLTNDPIHATGKFGFFYPKNNSNDGTYTVYTGVKDMAVYQNIVRWRGKENLEFWKKDMWGGNSCNLLNGTTGNQFPRPMSKHEKLWLYTAELCRSIYAEFQKEVTHGHLTLYRYVLPAQLLSDAPENYCYCHDNFTCRASMINVSPCRKGAPVVMSTPHFYQGNPKDAQEVVGLNPQEKEHETYLDIEPTTGVTFRAAKRIQVNMVLRRYGNLPSFRNVPNLILPVLWVNESAEVPLERTAALHRTLTLPFTLVDVATGILVTLGVALIVVAIVKVIVALRGRKPNKKWKVEKDKDLSVTEKLNDRNYS</sequence>
<protein>
    <submittedName>
        <fullName evidence="8">Uncharacterized protein</fullName>
    </submittedName>
</protein>
<comment type="similarity">
    <text evidence="2">Belongs to the CD36 family.</text>
</comment>
<gene>
    <name evidence="8" type="ORF">OTU49_006039</name>
</gene>
<dbReference type="EMBL" id="JARKIK010000051">
    <property type="protein sequence ID" value="KAK8734148.1"/>
    <property type="molecule type" value="Genomic_DNA"/>
</dbReference>
<keyword evidence="6" id="KW-0325">Glycoprotein</keyword>
<name>A0AAW0X2M7_CHEQU</name>
<dbReference type="Pfam" id="PF01130">
    <property type="entry name" value="CD36"/>
    <property type="match status" value="1"/>
</dbReference>
<keyword evidence="9" id="KW-1185">Reference proteome</keyword>
<dbReference type="PANTHER" id="PTHR11923">
    <property type="entry name" value="SCAVENGER RECEPTOR CLASS B TYPE-1 SR-B1"/>
    <property type="match status" value="1"/>
</dbReference>
<keyword evidence="4 7" id="KW-1133">Transmembrane helix</keyword>
<keyword evidence="3 7" id="KW-0812">Transmembrane</keyword>
<comment type="caution">
    <text evidence="8">The sequence shown here is derived from an EMBL/GenBank/DDBJ whole genome shotgun (WGS) entry which is preliminary data.</text>
</comment>
<evidence type="ECO:0000313" key="9">
    <source>
        <dbReference type="Proteomes" id="UP001445076"/>
    </source>
</evidence>
<dbReference type="Proteomes" id="UP001445076">
    <property type="component" value="Unassembled WGS sequence"/>
</dbReference>
<comment type="subcellular location">
    <subcellularLocation>
        <location evidence="1">Membrane</location>
    </subcellularLocation>
</comment>
<feature type="transmembrane region" description="Helical" evidence="7">
    <location>
        <begin position="7"/>
        <end position="32"/>
    </location>
</feature>
<evidence type="ECO:0000256" key="3">
    <source>
        <dbReference type="ARBA" id="ARBA00022692"/>
    </source>
</evidence>
<organism evidence="8 9">
    <name type="scientific">Cherax quadricarinatus</name>
    <name type="common">Australian red claw crayfish</name>
    <dbReference type="NCBI Taxonomy" id="27406"/>
    <lineage>
        <taxon>Eukaryota</taxon>
        <taxon>Metazoa</taxon>
        <taxon>Ecdysozoa</taxon>
        <taxon>Arthropoda</taxon>
        <taxon>Crustacea</taxon>
        <taxon>Multicrustacea</taxon>
        <taxon>Malacostraca</taxon>
        <taxon>Eumalacostraca</taxon>
        <taxon>Eucarida</taxon>
        <taxon>Decapoda</taxon>
        <taxon>Pleocyemata</taxon>
        <taxon>Astacidea</taxon>
        <taxon>Parastacoidea</taxon>
        <taxon>Parastacidae</taxon>
        <taxon>Cherax</taxon>
    </lineage>
</organism>
<evidence type="ECO:0000256" key="4">
    <source>
        <dbReference type="ARBA" id="ARBA00022989"/>
    </source>
</evidence>
<evidence type="ECO:0000256" key="5">
    <source>
        <dbReference type="ARBA" id="ARBA00023136"/>
    </source>
</evidence>
<evidence type="ECO:0000256" key="2">
    <source>
        <dbReference type="ARBA" id="ARBA00010532"/>
    </source>
</evidence>
<dbReference type="PANTHER" id="PTHR11923:SF51">
    <property type="entry name" value="LYSOSOME MEMBRANE PROTEIN 2"/>
    <property type="match status" value="1"/>
</dbReference>
<reference evidence="8 9" key="1">
    <citation type="journal article" date="2024" name="BMC Genomics">
        <title>Genome assembly of redclaw crayfish (Cherax quadricarinatus) provides insights into its immune adaptation and hypoxia tolerance.</title>
        <authorList>
            <person name="Liu Z."/>
            <person name="Zheng J."/>
            <person name="Li H."/>
            <person name="Fang K."/>
            <person name="Wang S."/>
            <person name="He J."/>
            <person name="Zhou D."/>
            <person name="Weng S."/>
            <person name="Chi M."/>
            <person name="Gu Z."/>
            <person name="He J."/>
            <person name="Li F."/>
            <person name="Wang M."/>
        </authorList>
    </citation>
    <scope>NUCLEOTIDE SEQUENCE [LARGE SCALE GENOMIC DNA]</scope>
    <source>
        <strain evidence="8">ZL_2023a</strain>
    </source>
</reference>
<evidence type="ECO:0000313" key="8">
    <source>
        <dbReference type="EMBL" id="KAK8734148.1"/>
    </source>
</evidence>
<evidence type="ECO:0000256" key="1">
    <source>
        <dbReference type="ARBA" id="ARBA00004370"/>
    </source>
</evidence>
<dbReference type="GO" id="GO:0016020">
    <property type="term" value="C:membrane"/>
    <property type="evidence" value="ECO:0007669"/>
    <property type="project" value="UniProtKB-SubCell"/>
</dbReference>
<evidence type="ECO:0000256" key="7">
    <source>
        <dbReference type="SAM" id="Phobius"/>
    </source>
</evidence>
<dbReference type="InterPro" id="IPR002159">
    <property type="entry name" value="CD36_fam"/>
</dbReference>
<dbReference type="PRINTS" id="PR01609">
    <property type="entry name" value="CD36FAMILY"/>
</dbReference>
<feature type="transmembrane region" description="Helical" evidence="7">
    <location>
        <begin position="447"/>
        <end position="471"/>
    </location>
</feature>
<dbReference type="GO" id="GO:0005737">
    <property type="term" value="C:cytoplasm"/>
    <property type="evidence" value="ECO:0007669"/>
    <property type="project" value="TreeGrafter"/>
</dbReference>
<proteinExistence type="inferred from homology"/>
<accession>A0AAW0X2M7</accession>
<dbReference type="AlphaFoldDB" id="A0AAW0X2M7"/>
<keyword evidence="5 7" id="KW-0472">Membrane</keyword>
<dbReference type="GO" id="GO:0005044">
    <property type="term" value="F:scavenger receptor activity"/>
    <property type="evidence" value="ECO:0007669"/>
    <property type="project" value="TreeGrafter"/>
</dbReference>